<feature type="signal peptide" evidence="2">
    <location>
        <begin position="1"/>
        <end position="22"/>
    </location>
</feature>
<protein>
    <submittedName>
        <fullName evidence="3">Uncharacterized protein</fullName>
    </submittedName>
</protein>
<name>A0AAD6SNL5_9AGAR</name>
<reference evidence="3" key="1">
    <citation type="submission" date="2023-03" db="EMBL/GenBank/DDBJ databases">
        <title>Massive genome expansion in bonnet fungi (Mycena s.s.) driven by repeated elements and novel gene families across ecological guilds.</title>
        <authorList>
            <consortium name="Lawrence Berkeley National Laboratory"/>
            <person name="Harder C.B."/>
            <person name="Miyauchi S."/>
            <person name="Viragh M."/>
            <person name="Kuo A."/>
            <person name="Thoen E."/>
            <person name="Andreopoulos B."/>
            <person name="Lu D."/>
            <person name="Skrede I."/>
            <person name="Drula E."/>
            <person name="Henrissat B."/>
            <person name="Morin E."/>
            <person name="Kohler A."/>
            <person name="Barry K."/>
            <person name="LaButti K."/>
            <person name="Morin E."/>
            <person name="Salamov A."/>
            <person name="Lipzen A."/>
            <person name="Mereny Z."/>
            <person name="Hegedus B."/>
            <person name="Baldrian P."/>
            <person name="Stursova M."/>
            <person name="Weitz H."/>
            <person name="Taylor A."/>
            <person name="Grigoriev I.V."/>
            <person name="Nagy L.G."/>
            <person name="Martin F."/>
            <person name="Kauserud H."/>
        </authorList>
    </citation>
    <scope>NUCLEOTIDE SEQUENCE</scope>
    <source>
        <strain evidence="3">CBHHK200</strain>
    </source>
</reference>
<feature type="region of interest" description="Disordered" evidence="1">
    <location>
        <begin position="428"/>
        <end position="452"/>
    </location>
</feature>
<dbReference type="EMBL" id="JARJCM010000085">
    <property type="protein sequence ID" value="KAJ7031063.1"/>
    <property type="molecule type" value="Genomic_DNA"/>
</dbReference>
<evidence type="ECO:0000313" key="4">
    <source>
        <dbReference type="Proteomes" id="UP001218188"/>
    </source>
</evidence>
<comment type="caution">
    <text evidence="3">The sequence shown here is derived from an EMBL/GenBank/DDBJ whole genome shotgun (WGS) entry which is preliminary data.</text>
</comment>
<evidence type="ECO:0000313" key="3">
    <source>
        <dbReference type="EMBL" id="KAJ7031063.1"/>
    </source>
</evidence>
<feature type="chain" id="PRO_5042118727" evidence="2">
    <location>
        <begin position="23"/>
        <end position="452"/>
    </location>
</feature>
<proteinExistence type="predicted"/>
<gene>
    <name evidence="3" type="ORF">C8F04DRAFT_1186336</name>
</gene>
<accession>A0AAD6SNL5</accession>
<keyword evidence="2" id="KW-0732">Signal</keyword>
<evidence type="ECO:0000256" key="2">
    <source>
        <dbReference type="SAM" id="SignalP"/>
    </source>
</evidence>
<evidence type="ECO:0000256" key="1">
    <source>
        <dbReference type="SAM" id="MobiDB-lite"/>
    </source>
</evidence>
<sequence>MHWASLNWTDLILALFRGTIECEKPDSKDSWVWAVLKDPAIWKAHGKAVADVTPYLPGSFDRPPRNPAEKISSGYKAWEFLLYVIGLAPALLRGVLPEAHWVHFCKGVSVIRCFYQQNIPREEIVEHHRLAIEYIAEFETLYFQGMAERIHFIRQSVHAFSHLGPEAIRVGPAGLHSQWPIERSIGNLGREIKSHSQPYANLAERGLRRCQVNALKAMIPDLDPPIPKLPRGSLDLGGGYVLLRAKDEYRHNIDGAAGQAIRTYLENHSDGPIMGTLSVVRWARLQLPNGQIARSAWKEGRRALNKVRMARNVKFLSVSKHHLGEIQFFFRAQIDGVAQAFALIDHYSDPDEEILQKSYKTVWLCDHGQGKFLIVIPAKTIISVVAMFPHSLIPGALQKNPNAHTEFILVEKPGLDIMKLSGYFEGDKEADEGKGIQNEAEGEVNANEDIEV</sequence>
<dbReference type="AlphaFoldDB" id="A0AAD6SNL5"/>
<dbReference type="Proteomes" id="UP001218188">
    <property type="component" value="Unassembled WGS sequence"/>
</dbReference>
<organism evidence="3 4">
    <name type="scientific">Mycena alexandri</name>
    <dbReference type="NCBI Taxonomy" id="1745969"/>
    <lineage>
        <taxon>Eukaryota</taxon>
        <taxon>Fungi</taxon>
        <taxon>Dikarya</taxon>
        <taxon>Basidiomycota</taxon>
        <taxon>Agaricomycotina</taxon>
        <taxon>Agaricomycetes</taxon>
        <taxon>Agaricomycetidae</taxon>
        <taxon>Agaricales</taxon>
        <taxon>Marasmiineae</taxon>
        <taxon>Mycenaceae</taxon>
        <taxon>Mycena</taxon>
    </lineage>
</organism>
<keyword evidence="4" id="KW-1185">Reference proteome</keyword>
<feature type="compositionally biased region" description="Acidic residues" evidence="1">
    <location>
        <begin position="440"/>
        <end position="452"/>
    </location>
</feature>